<evidence type="ECO:0000313" key="2">
    <source>
        <dbReference type="EMBL" id="WAM34842.1"/>
    </source>
</evidence>
<sequence length="120" mass="13659">MSEKTEERKYASWLGIIVRFVVASFMMLLMQIIYPNFVFSNWMIGIALIAAISVITYIIERITTLYRTPIGRGIIAFLVTFGVLYFANMSVPGIKVPFVANLITSFVVGMFDIFLPDRVF</sequence>
<feature type="transmembrane region" description="Helical" evidence="1">
    <location>
        <begin position="39"/>
        <end position="58"/>
    </location>
</feature>
<gene>
    <name evidence="2" type="ORF">OTK00_001098</name>
</gene>
<organism evidence="2 3">
    <name type="scientific">Caldicellulosiruptor morganii</name>
    <dbReference type="NCBI Taxonomy" id="1387555"/>
    <lineage>
        <taxon>Bacteria</taxon>
        <taxon>Bacillati</taxon>
        <taxon>Bacillota</taxon>
        <taxon>Bacillota incertae sedis</taxon>
        <taxon>Caldicellulosiruptorales</taxon>
        <taxon>Caldicellulosiruptoraceae</taxon>
        <taxon>Caldicellulosiruptor</taxon>
    </lineage>
</organism>
<proteinExistence type="predicted"/>
<name>A0ABY7BPU2_9FIRM</name>
<keyword evidence="1" id="KW-1133">Transmembrane helix</keyword>
<evidence type="ECO:0000313" key="3">
    <source>
        <dbReference type="Proteomes" id="UP001164909"/>
    </source>
</evidence>
<keyword evidence="1" id="KW-0812">Transmembrane</keyword>
<dbReference type="EMBL" id="CP113865">
    <property type="protein sequence ID" value="WAM34842.1"/>
    <property type="molecule type" value="Genomic_DNA"/>
</dbReference>
<keyword evidence="3" id="KW-1185">Reference proteome</keyword>
<keyword evidence="1" id="KW-0472">Membrane</keyword>
<dbReference type="RefSeq" id="WP_045169387.1">
    <property type="nucleotide sequence ID" value="NZ_CP113865.1"/>
</dbReference>
<protein>
    <submittedName>
        <fullName evidence="2">Phage holin family protein</fullName>
    </submittedName>
</protein>
<feature type="transmembrane region" description="Helical" evidence="1">
    <location>
        <begin position="94"/>
        <end position="115"/>
    </location>
</feature>
<evidence type="ECO:0000256" key="1">
    <source>
        <dbReference type="SAM" id="Phobius"/>
    </source>
</evidence>
<feature type="transmembrane region" description="Helical" evidence="1">
    <location>
        <begin position="12"/>
        <end position="33"/>
    </location>
</feature>
<feature type="transmembrane region" description="Helical" evidence="1">
    <location>
        <begin position="70"/>
        <end position="88"/>
    </location>
</feature>
<reference evidence="2" key="1">
    <citation type="submission" date="2022-12" db="EMBL/GenBank/DDBJ databases">
        <authorList>
            <person name="Bing R.G."/>
            <person name="Willard D.J."/>
            <person name="Manesh M.J.H."/>
            <person name="Laemthong T."/>
            <person name="Crosby J.R."/>
            <person name="Kelly R.M."/>
        </authorList>
    </citation>
    <scope>NUCLEOTIDE SEQUENCE</scope>
    <source>
        <strain evidence="2">DSM 8990</strain>
    </source>
</reference>
<dbReference type="Proteomes" id="UP001164909">
    <property type="component" value="Chromosome"/>
</dbReference>
<accession>A0ABY7BPU2</accession>